<name>A0A484HJA1_9BACT</name>
<evidence type="ECO:0000313" key="1">
    <source>
        <dbReference type="EMBL" id="VEN73277.1"/>
    </source>
</evidence>
<organism evidence="1">
    <name type="scientific">uncultured Desulfobacteraceae bacterium</name>
    <dbReference type="NCBI Taxonomy" id="218296"/>
    <lineage>
        <taxon>Bacteria</taxon>
        <taxon>Pseudomonadati</taxon>
        <taxon>Thermodesulfobacteriota</taxon>
        <taxon>Desulfobacteria</taxon>
        <taxon>Desulfobacterales</taxon>
        <taxon>Desulfobacteraceae</taxon>
        <taxon>environmental samples</taxon>
    </lineage>
</organism>
<dbReference type="Pfam" id="PF06051">
    <property type="entry name" value="DUF928"/>
    <property type="match status" value="1"/>
</dbReference>
<dbReference type="EMBL" id="CAACVI010000006">
    <property type="protein sequence ID" value="VEN73277.1"/>
    <property type="molecule type" value="Genomic_DNA"/>
</dbReference>
<sequence length="143" mass="16257">MTEPHEKIIEPVILTKIKGPPKEGIIKVSLEQYGVFLDPNVEYEWFAAIVPDEKERSADFFGSAVIRYEKPSKEFLEKISAAPKERRQFLYAENGYFYDAVEIVSDLINAGKNPKKFRSHRAALADQVKLPFAAGHDRKMAGK</sequence>
<reference evidence="1" key="1">
    <citation type="submission" date="2019-01" db="EMBL/GenBank/DDBJ databases">
        <authorList>
            <consortium name="Genoscope - CEA"/>
            <person name="William W."/>
        </authorList>
    </citation>
    <scope>NUCLEOTIDE SEQUENCE</scope>
    <source>
        <strain evidence="1">CR-1</strain>
    </source>
</reference>
<dbReference type="InterPro" id="IPR010328">
    <property type="entry name" value="DUF928"/>
</dbReference>
<proteinExistence type="predicted"/>
<dbReference type="AlphaFoldDB" id="A0A484HJA1"/>
<protein>
    <submittedName>
        <fullName evidence="1">Uncharacterized protein</fullName>
    </submittedName>
</protein>
<gene>
    <name evidence="1" type="ORF">EPICR_140038</name>
</gene>
<accession>A0A484HJA1</accession>